<gene>
    <name evidence="10" type="ORF">A3D07_01285</name>
</gene>
<evidence type="ECO:0000313" key="11">
    <source>
        <dbReference type="Proteomes" id="UP000177124"/>
    </source>
</evidence>
<dbReference type="SUPFAM" id="SSF53335">
    <property type="entry name" value="S-adenosyl-L-methionine-dependent methyltransferases"/>
    <property type="match status" value="1"/>
</dbReference>
<protein>
    <recommendedName>
        <fullName evidence="4 9">Protein-L-isoaspartate O-methyltransferase</fullName>
        <ecNumber evidence="3 9">2.1.1.77</ecNumber>
    </recommendedName>
</protein>
<dbReference type="EMBL" id="MFBF01000004">
    <property type="protein sequence ID" value="OGD92145.1"/>
    <property type="molecule type" value="Genomic_DNA"/>
</dbReference>
<dbReference type="GO" id="GO:0030091">
    <property type="term" value="P:protein repair"/>
    <property type="evidence" value="ECO:0007669"/>
    <property type="project" value="UniProtKB-UniRule"/>
</dbReference>
<evidence type="ECO:0000313" key="10">
    <source>
        <dbReference type="EMBL" id="OGD92145.1"/>
    </source>
</evidence>
<evidence type="ECO:0000256" key="6">
    <source>
        <dbReference type="ARBA" id="ARBA00022603"/>
    </source>
</evidence>
<evidence type="ECO:0000256" key="4">
    <source>
        <dbReference type="ARBA" id="ARBA00013346"/>
    </source>
</evidence>
<name>A0A1F5GJZ4_9BACT</name>
<comment type="similarity">
    <text evidence="2">Belongs to the methyltransferase superfamily. L-isoaspartyl/D-aspartyl protein methyltransferase family.</text>
</comment>
<dbReference type="CDD" id="cd02440">
    <property type="entry name" value="AdoMet_MTases"/>
    <property type="match status" value="1"/>
</dbReference>
<evidence type="ECO:0000256" key="2">
    <source>
        <dbReference type="ARBA" id="ARBA00005369"/>
    </source>
</evidence>
<dbReference type="GO" id="GO:0004719">
    <property type="term" value="F:protein-L-isoaspartate (D-aspartate) O-methyltransferase activity"/>
    <property type="evidence" value="ECO:0007669"/>
    <property type="project" value="UniProtKB-UniRule"/>
</dbReference>
<dbReference type="NCBIfam" id="TIGR00080">
    <property type="entry name" value="pimt"/>
    <property type="match status" value="1"/>
</dbReference>
<dbReference type="PANTHER" id="PTHR11579:SF0">
    <property type="entry name" value="PROTEIN-L-ISOASPARTATE(D-ASPARTATE) O-METHYLTRANSFERASE"/>
    <property type="match status" value="1"/>
</dbReference>
<dbReference type="STRING" id="1797716.A3D07_01285"/>
<evidence type="ECO:0000256" key="8">
    <source>
        <dbReference type="ARBA" id="ARBA00022691"/>
    </source>
</evidence>
<dbReference type="AlphaFoldDB" id="A0A1F5GJZ4"/>
<dbReference type="GO" id="GO:0005737">
    <property type="term" value="C:cytoplasm"/>
    <property type="evidence" value="ECO:0007669"/>
    <property type="project" value="UniProtKB-SubCell"/>
</dbReference>
<dbReference type="PANTHER" id="PTHR11579">
    <property type="entry name" value="PROTEIN-L-ISOASPARTATE O-METHYLTRANSFERASE"/>
    <property type="match status" value="1"/>
</dbReference>
<dbReference type="InterPro" id="IPR000682">
    <property type="entry name" value="PCMT"/>
</dbReference>
<organism evidence="10 11">
    <name type="scientific">Candidatus Curtissbacteria bacterium RIFCSPHIGHO2_02_FULL_42_15</name>
    <dbReference type="NCBI Taxonomy" id="1797716"/>
    <lineage>
        <taxon>Bacteria</taxon>
        <taxon>Candidatus Curtissiibacteriota</taxon>
    </lineage>
</organism>
<proteinExistence type="inferred from homology"/>
<evidence type="ECO:0000256" key="9">
    <source>
        <dbReference type="NCBIfam" id="TIGR00080"/>
    </source>
</evidence>
<keyword evidence="5" id="KW-0963">Cytoplasm</keyword>
<evidence type="ECO:0000256" key="1">
    <source>
        <dbReference type="ARBA" id="ARBA00004496"/>
    </source>
</evidence>
<dbReference type="EC" id="2.1.1.77" evidence="3 9"/>
<dbReference type="Gene3D" id="3.40.50.150">
    <property type="entry name" value="Vaccinia Virus protein VP39"/>
    <property type="match status" value="1"/>
</dbReference>
<comment type="subcellular location">
    <subcellularLocation>
        <location evidence="1">Cytoplasm</location>
    </subcellularLocation>
</comment>
<evidence type="ECO:0000256" key="3">
    <source>
        <dbReference type="ARBA" id="ARBA00011890"/>
    </source>
</evidence>
<reference evidence="10 11" key="1">
    <citation type="journal article" date="2016" name="Nat. Commun.">
        <title>Thousands of microbial genomes shed light on interconnected biogeochemical processes in an aquifer system.</title>
        <authorList>
            <person name="Anantharaman K."/>
            <person name="Brown C.T."/>
            <person name="Hug L.A."/>
            <person name="Sharon I."/>
            <person name="Castelle C.J."/>
            <person name="Probst A.J."/>
            <person name="Thomas B.C."/>
            <person name="Singh A."/>
            <person name="Wilkins M.J."/>
            <person name="Karaoz U."/>
            <person name="Brodie E.L."/>
            <person name="Williams K.H."/>
            <person name="Hubbard S.S."/>
            <person name="Banfield J.F."/>
        </authorList>
    </citation>
    <scope>NUCLEOTIDE SEQUENCE [LARGE SCALE GENOMIC DNA]</scope>
</reference>
<dbReference type="Pfam" id="PF01135">
    <property type="entry name" value="PCMT"/>
    <property type="match status" value="1"/>
</dbReference>
<keyword evidence="6 10" id="KW-0489">Methyltransferase</keyword>
<evidence type="ECO:0000256" key="5">
    <source>
        <dbReference type="ARBA" id="ARBA00022490"/>
    </source>
</evidence>
<dbReference type="InterPro" id="IPR029063">
    <property type="entry name" value="SAM-dependent_MTases_sf"/>
</dbReference>
<accession>A0A1F5GJZ4</accession>
<comment type="caution">
    <text evidence="10">The sequence shown here is derived from an EMBL/GenBank/DDBJ whole genome shotgun (WGS) entry which is preliminary data.</text>
</comment>
<dbReference type="NCBIfam" id="NF001453">
    <property type="entry name" value="PRK00312.1"/>
    <property type="match status" value="1"/>
</dbReference>
<keyword evidence="8" id="KW-0949">S-adenosyl-L-methionine</keyword>
<evidence type="ECO:0000256" key="7">
    <source>
        <dbReference type="ARBA" id="ARBA00022679"/>
    </source>
</evidence>
<dbReference type="Proteomes" id="UP000177124">
    <property type="component" value="Unassembled WGS sequence"/>
</dbReference>
<keyword evidence="7 10" id="KW-0808">Transferase</keyword>
<sequence length="298" mass="33144">MIQERKRAGDLRSEFEQQIIFPAVRNPLVYRAFCNVDRALFTPADQINLAYTNEIIDIGEGSSISEPFLVAMMTDNLELTGEEKVLEVGTGSGYQAAILSHCSSEIHTIDINSRLAFEAYQRLSSLNYSNIHVHLGDGTLGIPNESPFDAIIVTAGAKKIPIALKEQLAVGGRIVVPTGNDLKQLNLIVGLKQTGGSIRTDVIALVRFHPLLSKHHGGWDPDVFEEARQKRIERRMELLTQLAAKLGTTLPELRSETARKFNIEPDNNWHNVDDFLVFNTINLILAFMEKGDVQNSQP</sequence>
<dbReference type="GO" id="GO:0032259">
    <property type="term" value="P:methylation"/>
    <property type="evidence" value="ECO:0007669"/>
    <property type="project" value="UniProtKB-KW"/>
</dbReference>